<evidence type="ECO:0000313" key="1">
    <source>
        <dbReference type="EMBL" id="KAJ7514022.1"/>
    </source>
</evidence>
<sequence>MAQEVCKQQERGFFGLGHGQNEHSSAHYESSKCCAIEDGCDRNETVAGFKNNSKPWGEEKVNEEVWEEKRHGVLRRSGRSAGSSSDEEEFRDKKEYHRYKEEGIKDKVKHRLPGHKNENCEAIRIEKVHAEKKHGGWFGKKDDCSESKSVTVEHFKEKKHGGSRC</sequence>
<dbReference type="EMBL" id="CM055114">
    <property type="protein sequence ID" value="KAJ7514022.1"/>
    <property type="molecule type" value="Genomic_DNA"/>
</dbReference>
<keyword evidence="2" id="KW-1185">Reference proteome</keyword>
<proteinExistence type="predicted"/>
<protein>
    <submittedName>
        <fullName evidence="1">Uncharacterized protein</fullName>
    </submittedName>
</protein>
<evidence type="ECO:0000313" key="2">
    <source>
        <dbReference type="Proteomes" id="UP001162992"/>
    </source>
</evidence>
<reference evidence="2" key="1">
    <citation type="journal article" date="2024" name="Proc. Natl. Acad. Sci. U.S.A.">
        <title>Extraordinary preservation of gene collinearity over three hundred million years revealed in homosporous lycophytes.</title>
        <authorList>
            <person name="Li C."/>
            <person name="Wickell D."/>
            <person name="Kuo L.Y."/>
            <person name="Chen X."/>
            <person name="Nie B."/>
            <person name="Liao X."/>
            <person name="Peng D."/>
            <person name="Ji J."/>
            <person name="Jenkins J."/>
            <person name="Williams M."/>
            <person name="Shu S."/>
            <person name="Plott C."/>
            <person name="Barry K."/>
            <person name="Rajasekar S."/>
            <person name="Grimwood J."/>
            <person name="Han X."/>
            <person name="Sun S."/>
            <person name="Hou Z."/>
            <person name="He W."/>
            <person name="Dai G."/>
            <person name="Sun C."/>
            <person name="Schmutz J."/>
            <person name="Leebens-Mack J.H."/>
            <person name="Li F.W."/>
            <person name="Wang L."/>
        </authorList>
    </citation>
    <scope>NUCLEOTIDE SEQUENCE [LARGE SCALE GENOMIC DNA]</scope>
    <source>
        <strain evidence="2">cv. PW_Plant_1</strain>
    </source>
</reference>
<gene>
    <name evidence="1" type="ORF">O6H91_23G022800</name>
</gene>
<comment type="caution">
    <text evidence="1">The sequence shown here is derived from an EMBL/GenBank/DDBJ whole genome shotgun (WGS) entry which is preliminary data.</text>
</comment>
<name>A0ACC2AAA0_DIPCM</name>
<dbReference type="Proteomes" id="UP001162992">
    <property type="component" value="Chromosome 23"/>
</dbReference>
<organism evidence="1 2">
    <name type="scientific">Diphasiastrum complanatum</name>
    <name type="common">Issler's clubmoss</name>
    <name type="synonym">Lycopodium complanatum</name>
    <dbReference type="NCBI Taxonomy" id="34168"/>
    <lineage>
        <taxon>Eukaryota</taxon>
        <taxon>Viridiplantae</taxon>
        <taxon>Streptophyta</taxon>
        <taxon>Embryophyta</taxon>
        <taxon>Tracheophyta</taxon>
        <taxon>Lycopodiopsida</taxon>
        <taxon>Lycopodiales</taxon>
        <taxon>Lycopodiaceae</taxon>
        <taxon>Lycopodioideae</taxon>
        <taxon>Diphasiastrum</taxon>
    </lineage>
</organism>
<accession>A0ACC2AAA0</accession>